<dbReference type="KEGG" id="fsm:CCS41_11090"/>
<dbReference type="AlphaFoldDB" id="A0A2U8I6X7"/>
<evidence type="ECO:0000256" key="12">
    <source>
        <dbReference type="ARBA" id="ARBA00045516"/>
    </source>
</evidence>
<dbReference type="InterPro" id="IPR050492">
    <property type="entry name" value="Bact_metal-bind_prot9"/>
</dbReference>
<evidence type="ECO:0000256" key="11">
    <source>
        <dbReference type="ARBA" id="ARBA00023157"/>
    </source>
</evidence>
<keyword evidence="5" id="KW-0479">Metal-binding</keyword>
<feature type="region of interest" description="Disordered" evidence="13">
    <location>
        <begin position="129"/>
        <end position="157"/>
    </location>
</feature>
<keyword evidence="8" id="KW-0862">Zinc</keyword>
<evidence type="ECO:0000256" key="2">
    <source>
        <dbReference type="ARBA" id="ARBA00011028"/>
    </source>
</evidence>
<dbReference type="InterPro" id="IPR035520">
    <property type="entry name" value="ZnuA"/>
</dbReference>
<accession>A0A2U8I6X7</accession>
<keyword evidence="11" id="KW-1015">Disulfide bond</keyword>
<keyword evidence="9" id="KW-0864">Zinc transport</keyword>
<keyword evidence="10" id="KW-0406">Ion transport</keyword>
<dbReference type="NCBIfam" id="NF007091">
    <property type="entry name" value="PRK09545.1"/>
    <property type="match status" value="1"/>
</dbReference>
<gene>
    <name evidence="15" type="ORF">CCS41_11090</name>
</gene>
<dbReference type="InterPro" id="IPR006127">
    <property type="entry name" value="ZnuA-like"/>
</dbReference>
<evidence type="ECO:0000256" key="1">
    <source>
        <dbReference type="ARBA" id="ARBA00004418"/>
    </source>
</evidence>
<feature type="compositionally biased region" description="Basic and acidic residues" evidence="13">
    <location>
        <begin position="133"/>
        <end position="146"/>
    </location>
</feature>
<dbReference type="Pfam" id="PF01297">
    <property type="entry name" value="ZnuA"/>
    <property type="match status" value="1"/>
</dbReference>
<comment type="subcellular location">
    <subcellularLocation>
        <location evidence="1">Periplasm</location>
    </subcellularLocation>
</comment>
<protein>
    <recommendedName>
        <fullName evidence="3">High-affinity zinc uptake system protein ZnuA</fullName>
    </recommendedName>
</protein>
<dbReference type="CDD" id="cd01019">
    <property type="entry name" value="ZnuA"/>
    <property type="match status" value="1"/>
</dbReference>
<evidence type="ECO:0000313" key="16">
    <source>
        <dbReference type="Proteomes" id="UP000261875"/>
    </source>
</evidence>
<dbReference type="FunFam" id="3.40.50.1980:FF:000006">
    <property type="entry name" value="Zinc ABC transporter substrate-binding protein ZnuA"/>
    <property type="match status" value="1"/>
</dbReference>
<keyword evidence="7" id="KW-0574">Periplasm</keyword>
<dbReference type="GO" id="GO:0042597">
    <property type="term" value="C:periplasmic space"/>
    <property type="evidence" value="ECO:0007669"/>
    <property type="project" value="UniProtKB-SubCell"/>
</dbReference>
<dbReference type="Gene3D" id="3.40.50.1980">
    <property type="entry name" value="Nitrogenase molybdenum iron protein domain"/>
    <property type="match status" value="2"/>
</dbReference>
<evidence type="ECO:0000256" key="14">
    <source>
        <dbReference type="SAM" id="SignalP"/>
    </source>
</evidence>
<evidence type="ECO:0000256" key="6">
    <source>
        <dbReference type="ARBA" id="ARBA00022729"/>
    </source>
</evidence>
<feature type="signal peptide" evidence="14">
    <location>
        <begin position="1"/>
        <end position="35"/>
    </location>
</feature>
<feature type="chain" id="PRO_5016058979" description="High-affinity zinc uptake system protein ZnuA" evidence="14">
    <location>
        <begin position="36"/>
        <end position="329"/>
    </location>
</feature>
<dbReference type="STRING" id="1878942.GCA_900128755_01162"/>
<evidence type="ECO:0000313" key="15">
    <source>
        <dbReference type="EMBL" id="AWK14898.1"/>
    </source>
</evidence>
<evidence type="ECO:0000256" key="13">
    <source>
        <dbReference type="SAM" id="MobiDB-lite"/>
    </source>
</evidence>
<dbReference type="SUPFAM" id="SSF53807">
    <property type="entry name" value="Helical backbone' metal receptor"/>
    <property type="match status" value="1"/>
</dbReference>
<dbReference type="GO" id="GO:0006829">
    <property type="term" value="P:zinc ion transport"/>
    <property type="evidence" value="ECO:0007669"/>
    <property type="project" value="UniProtKB-KW"/>
</dbReference>
<dbReference type="FunFam" id="3.40.50.1980:FF:000028">
    <property type="entry name" value="High-affinity zinc uptake system protein znuA"/>
    <property type="match status" value="1"/>
</dbReference>
<dbReference type="RefSeq" id="WP_072550065.1">
    <property type="nucleotide sequence ID" value="NZ_CP021659.1"/>
</dbReference>
<reference evidence="15 16" key="1">
    <citation type="submission" date="2017-05" db="EMBL/GenBank/DDBJ databases">
        <title>Genome sequence of Candidatus Fukatsuia symbiotica and Candidatus Hamiltonella defensa from Acyrthosiphon pisum strain 5D.</title>
        <authorList>
            <person name="Patel V.A."/>
            <person name="Chevignon G."/>
            <person name="Russell J.A."/>
            <person name="Oliver K.M."/>
        </authorList>
    </citation>
    <scope>NUCLEOTIDE SEQUENCE [LARGE SCALE GENOMIC DNA]</scope>
    <source>
        <strain evidence="15 16">5D</strain>
    </source>
</reference>
<comment type="function">
    <text evidence="12">Part of the ATP-binding cassette (ABC) transport system ZnuABC involved in zinc import. Binds zinc with high affinity and specificity and delivers it to the membrane permease for translocation into the cytoplasm.</text>
</comment>
<dbReference type="OrthoDB" id="7346865at2"/>
<evidence type="ECO:0000256" key="9">
    <source>
        <dbReference type="ARBA" id="ARBA00022906"/>
    </source>
</evidence>
<evidence type="ECO:0000256" key="3">
    <source>
        <dbReference type="ARBA" id="ARBA00015915"/>
    </source>
</evidence>
<evidence type="ECO:0000256" key="7">
    <source>
        <dbReference type="ARBA" id="ARBA00022764"/>
    </source>
</evidence>
<evidence type="ECO:0000256" key="8">
    <source>
        <dbReference type="ARBA" id="ARBA00022833"/>
    </source>
</evidence>
<evidence type="ECO:0000256" key="10">
    <source>
        <dbReference type="ARBA" id="ARBA00023065"/>
    </source>
</evidence>
<sequence>MLQKKNRWQHCSVLANHAVLALILLVINSSSQVSAAVVTSIRPLGFIAAAIAEGVMPTEVQVLLPDGASPHDYALRPSDLQRLHDADLVVWVGVEMEAFLGKPLMKVATGKQIAIAPLAKIAGLLMAGSQHDQSTDDHQHHDHQTDDPPTNDQHHHHHGDYDMHVWLSPKIARLAAITIHDNLLELMPQKKDKLDANLRRFEDKLAQSEKNIASMLKPIRGKGYFVFHDAYGYFEKQFGLTPLGHFTVNPAIPPGARRLHQIKTQLIEREAVCIFAEPQFKPAVINAIAKDTNVRTGELDPLGNGIKLSRDSYMRFLSQLSKQYVSCLE</sequence>
<keyword evidence="4" id="KW-0813">Transport</keyword>
<evidence type="ECO:0000256" key="5">
    <source>
        <dbReference type="ARBA" id="ARBA00022723"/>
    </source>
</evidence>
<proteinExistence type="inferred from homology"/>
<dbReference type="PANTHER" id="PTHR42953">
    <property type="entry name" value="HIGH-AFFINITY ZINC UPTAKE SYSTEM PROTEIN ZNUA-RELATED"/>
    <property type="match status" value="1"/>
</dbReference>
<organism evidence="15 16">
    <name type="scientific">Candidatus Fukatsuia symbiotica</name>
    <dbReference type="NCBI Taxonomy" id="1878942"/>
    <lineage>
        <taxon>Bacteria</taxon>
        <taxon>Pseudomonadati</taxon>
        <taxon>Pseudomonadota</taxon>
        <taxon>Gammaproteobacteria</taxon>
        <taxon>Enterobacterales</taxon>
        <taxon>Yersiniaceae</taxon>
        <taxon>Candidatus Fukatsuia</taxon>
    </lineage>
</organism>
<dbReference type="EMBL" id="CP021659">
    <property type="protein sequence ID" value="AWK14898.1"/>
    <property type="molecule type" value="Genomic_DNA"/>
</dbReference>
<dbReference type="GO" id="GO:0046872">
    <property type="term" value="F:metal ion binding"/>
    <property type="evidence" value="ECO:0007669"/>
    <property type="project" value="UniProtKB-KW"/>
</dbReference>
<dbReference type="Proteomes" id="UP000261875">
    <property type="component" value="Chromosome"/>
</dbReference>
<dbReference type="PANTHER" id="PTHR42953:SF3">
    <property type="entry name" value="HIGH-AFFINITY ZINC UPTAKE SYSTEM PROTEIN ZNUA"/>
    <property type="match status" value="1"/>
</dbReference>
<evidence type="ECO:0000256" key="4">
    <source>
        <dbReference type="ARBA" id="ARBA00022448"/>
    </source>
</evidence>
<comment type="similarity">
    <text evidence="2">Belongs to the bacterial solute-binding protein 9 family.</text>
</comment>
<keyword evidence="16" id="KW-1185">Reference proteome</keyword>
<keyword evidence="6 14" id="KW-0732">Signal</keyword>
<name>A0A2U8I6X7_9GAMM</name>